<dbReference type="SUPFAM" id="SSF53850">
    <property type="entry name" value="Periplasmic binding protein-like II"/>
    <property type="match status" value="1"/>
</dbReference>
<protein>
    <submittedName>
        <fullName evidence="6">Multiple sugar transport system substrate-binding protein</fullName>
    </submittedName>
</protein>
<keyword evidence="6" id="KW-0762">Sugar transport</keyword>
<accession>A0ABR6MV37</accession>
<feature type="signal peptide" evidence="5">
    <location>
        <begin position="1"/>
        <end position="21"/>
    </location>
</feature>
<gene>
    <name evidence="6" type="ORF">HNQ10_002625</name>
</gene>
<proteinExistence type="inferred from homology"/>
<dbReference type="EMBL" id="JACHFV010000008">
    <property type="protein sequence ID" value="MBB5295786.1"/>
    <property type="molecule type" value="Genomic_DNA"/>
</dbReference>
<reference evidence="6 7" key="1">
    <citation type="submission" date="2020-08" db="EMBL/GenBank/DDBJ databases">
        <title>Genomic Encyclopedia of Type Strains, Phase IV (KMG-IV): sequencing the most valuable type-strain genomes for metagenomic binning, comparative biology and taxonomic classification.</title>
        <authorList>
            <person name="Goeker M."/>
        </authorList>
    </citation>
    <scope>NUCLEOTIDE SEQUENCE [LARGE SCALE GENOMIC DNA]</scope>
    <source>
        <strain evidence="6 7">DSM 105434</strain>
    </source>
</reference>
<evidence type="ECO:0000313" key="7">
    <source>
        <dbReference type="Proteomes" id="UP000536909"/>
    </source>
</evidence>
<evidence type="ECO:0000256" key="1">
    <source>
        <dbReference type="ARBA" id="ARBA00004196"/>
    </source>
</evidence>
<evidence type="ECO:0000256" key="5">
    <source>
        <dbReference type="SAM" id="SignalP"/>
    </source>
</evidence>
<evidence type="ECO:0000256" key="4">
    <source>
        <dbReference type="ARBA" id="ARBA00022729"/>
    </source>
</evidence>
<keyword evidence="4 5" id="KW-0732">Signal</keyword>
<comment type="subcellular location">
    <subcellularLocation>
        <location evidence="1">Cell envelope</location>
    </subcellularLocation>
</comment>
<organism evidence="6 7">
    <name type="scientific">Deinococcus metallilatus</name>
    <dbReference type="NCBI Taxonomy" id="1211322"/>
    <lineage>
        <taxon>Bacteria</taxon>
        <taxon>Thermotogati</taxon>
        <taxon>Deinococcota</taxon>
        <taxon>Deinococci</taxon>
        <taxon>Deinococcales</taxon>
        <taxon>Deinococcaceae</taxon>
        <taxon>Deinococcus</taxon>
    </lineage>
</organism>
<keyword evidence="7" id="KW-1185">Reference proteome</keyword>
<name>A0ABR6MV37_9DEIO</name>
<evidence type="ECO:0000313" key="6">
    <source>
        <dbReference type="EMBL" id="MBB5295786.1"/>
    </source>
</evidence>
<comment type="similarity">
    <text evidence="2">Belongs to the bacterial solute-binding protein 1 family.</text>
</comment>
<dbReference type="Gene3D" id="3.40.190.10">
    <property type="entry name" value="Periplasmic binding protein-like II"/>
    <property type="match status" value="1"/>
</dbReference>
<dbReference type="CDD" id="cd13585">
    <property type="entry name" value="PBP2_TMBP_like"/>
    <property type="match status" value="1"/>
</dbReference>
<dbReference type="Pfam" id="PF01547">
    <property type="entry name" value="SBP_bac_1"/>
    <property type="match status" value="1"/>
</dbReference>
<evidence type="ECO:0000256" key="3">
    <source>
        <dbReference type="ARBA" id="ARBA00022448"/>
    </source>
</evidence>
<dbReference type="Proteomes" id="UP000536909">
    <property type="component" value="Unassembled WGS sequence"/>
</dbReference>
<dbReference type="PANTHER" id="PTHR43649">
    <property type="entry name" value="ARABINOSE-BINDING PROTEIN-RELATED"/>
    <property type="match status" value="1"/>
</dbReference>
<dbReference type="InterPro" id="IPR050490">
    <property type="entry name" value="Bact_solute-bd_prot1"/>
</dbReference>
<keyword evidence="3" id="KW-0813">Transport</keyword>
<feature type="chain" id="PRO_5045681192" evidence="5">
    <location>
        <begin position="22"/>
        <end position="408"/>
    </location>
</feature>
<evidence type="ECO:0000256" key="2">
    <source>
        <dbReference type="ARBA" id="ARBA00008520"/>
    </source>
</evidence>
<dbReference type="InterPro" id="IPR006059">
    <property type="entry name" value="SBP"/>
</dbReference>
<sequence>MCKFWFAALTASLALASPALAKTTLVFSYWGDPAELPPFQEITRNFMAAHPDIEIQVQHAPWSGYWTKLDAQLAAKAGPDVMFITNVPTYASRGQLEPLDAYIARDKFPIGQYNPEFLKIHQYKGKLYSIPRDNDTMVLYYNKDAFDQAKLAYPTANWRWNDLRNAAMKLTQRSGNRVTRYGLVLENNKWPTFVYQNGGKVFDDPLNPTQYLLDQPKGAQAIQFLADLINKDKVAPAFQEMAQIGDSTQLFSSGQAAMVMTNAARLTTFKTAPFKWAVAPLPAGPTGLRANTVGGAGFGMNANSRHKAEAWTFLKYLAGPEGQAIFAKAGGAVPAMNRNPQVRAAFNVPFKDVFLAESERGGVYPSFASYVQITNTLLNPALDTVWNGESTASAALAKIAPDVNKLLK</sequence>
<dbReference type="RefSeq" id="WP_146719842.1">
    <property type="nucleotide sequence ID" value="NZ_BSUI01000005.1"/>
</dbReference>
<dbReference type="PANTHER" id="PTHR43649:SF31">
    <property type="entry name" value="SN-GLYCEROL-3-PHOSPHATE-BINDING PERIPLASMIC PROTEIN UGPB"/>
    <property type="match status" value="1"/>
</dbReference>
<comment type="caution">
    <text evidence="6">The sequence shown here is derived from an EMBL/GenBank/DDBJ whole genome shotgun (WGS) entry which is preliminary data.</text>
</comment>